<proteinExistence type="predicted"/>
<sequence length="211" mass="23006">MFAKIFLISALVCFVCAGNLAGYSSNVGNAYSGWPSGYGNSGWNKWNGYNNYNNKQGSYVNGWNGNNGYNQGYYNGYNNNANGYSGAATSYANSNLQSYGGYAYGSGYAYKPGYGSGSGSGYGSGKNYNSGGWNYDSGNYAYPRYNFKYGVNDLITGDQKYQQEQRDGDRVWGSYGLKESDGTTRDVQYTADDRNGFNAVVTRTGIAKHPY</sequence>
<dbReference type="Proteomes" id="UP001056778">
    <property type="component" value="Chromosome 3"/>
</dbReference>
<name>A0ACB9TC25_HOLOL</name>
<comment type="caution">
    <text evidence="1">The sequence shown here is derived from an EMBL/GenBank/DDBJ whole genome shotgun (WGS) entry which is preliminary data.</text>
</comment>
<gene>
    <name evidence="1" type="ORF">MML48_3g00010823</name>
</gene>
<dbReference type="EMBL" id="CM043017">
    <property type="protein sequence ID" value="KAI4464362.1"/>
    <property type="molecule type" value="Genomic_DNA"/>
</dbReference>
<keyword evidence="2" id="KW-1185">Reference proteome</keyword>
<accession>A0ACB9TC25</accession>
<evidence type="ECO:0000313" key="1">
    <source>
        <dbReference type="EMBL" id="KAI4464362.1"/>
    </source>
</evidence>
<evidence type="ECO:0000313" key="2">
    <source>
        <dbReference type="Proteomes" id="UP001056778"/>
    </source>
</evidence>
<organism evidence="1 2">
    <name type="scientific">Holotrichia oblita</name>
    <name type="common">Chafer beetle</name>
    <dbReference type="NCBI Taxonomy" id="644536"/>
    <lineage>
        <taxon>Eukaryota</taxon>
        <taxon>Metazoa</taxon>
        <taxon>Ecdysozoa</taxon>
        <taxon>Arthropoda</taxon>
        <taxon>Hexapoda</taxon>
        <taxon>Insecta</taxon>
        <taxon>Pterygota</taxon>
        <taxon>Neoptera</taxon>
        <taxon>Endopterygota</taxon>
        <taxon>Coleoptera</taxon>
        <taxon>Polyphaga</taxon>
        <taxon>Scarabaeiformia</taxon>
        <taxon>Scarabaeidae</taxon>
        <taxon>Melolonthinae</taxon>
        <taxon>Holotrichia</taxon>
    </lineage>
</organism>
<protein>
    <submittedName>
        <fullName evidence="1">Structural contituent of cuticle</fullName>
    </submittedName>
</protein>
<reference evidence="1" key="1">
    <citation type="submission" date="2022-04" db="EMBL/GenBank/DDBJ databases">
        <title>Chromosome-scale genome assembly of Holotrichia oblita Faldermann.</title>
        <authorList>
            <person name="Rongchong L."/>
        </authorList>
    </citation>
    <scope>NUCLEOTIDE SEQUENCE</scope>
    <source>
        <strain evidence="1">81SQS9</strain>
    </source>
</reference>